<accession>A0A388SDB5</accession>
<gene>
    <name evidence="2" type="ORF">MESMUL_16420</name>
</gene>
<dbReference type="InterPro" id="IPR029000">
    <property type="entry name" value="Cyclophilin-like_dom_sf"/>
</dbReference>
<dbReference type="Pfam" id="PF18050">
    <property type="entry name" value="Cyclophil_like2"/>
    <property type="match status" value="1"/>
</dbReference>
<dbReference type="Gene3D" id="2.40.100.20">
    <property type="match status" value="1"/>
</dbReference>
<dbReference type="InterPro" id="IPR041183">
    <property type="entry name" value="Cyclophilin-like"/>
</dbReference>
<proteinExistence type="predicted"/>
<dbReference type="AlphaFoldDB" id="A0A388SDB5"/>
<evidence type="ECO:0000313" key="2">
    <source>
        <dbReference type="EMBL" id="GBO94288.1"/>
    </source>
</evidence>
<sequence>MTDFIRFTAGGRTFKVELADTPAARAFRKVLPAKLPMLELNGNEKYFHFRDRTFPAAPAVHAKAGDVMLYQDDYVVIFYMTPENSPYTYTRIGRVTDTKDLIRALGSGNVDVSWE</sequence>
<dbReference type="OrthoDB" id="5298378at2"/>
<evidence type="ECO:0000313" key="3">
    <source>
        <dbReference type="Proteomes" id="UP000266091"/>
    </source>
</evidence>
<reference evidence="2 3" key="1">
    <citation type="journal article" date="2018" name="Int. J. Syst. Evol. Microbiol.">
        <title>Mesosutterella multiformis gen. nov., sp. nov., a member of the family Sutterellaceae and Sutterella megalosphaeroides sp. nov., isolated from human faeces.</title>
        <authorList>
            <person name="Sakamoto M."/>
            <person name="Ikeyama N."/>
            <person name="Kunihiro T."/>
            <person name="Iino T."/>
            <person name="Yuki M."/>
            <person name="Ohkuma M."/>
        </authorList>
    </citation>
    <scope>NUCLEOTIDE SEQUENCE [LARGE SCALE GENOMIC DNA]</scope>
    <source>
        <strain evidence="2 3">4NBBH2</strain>
    </source>
</reference>
<organism evidence="2 3">
    <name type="scientific">Mesosutterella multiformis</name>
    <dbReference type="NCBI Taxonomy" id="2259133"/>
    <lineage>
        <taxon>Bacteria</taxon>
        <taxon>Pseudomonadati</taxon>
        <taxon>Pseudomonadota</taxon>
        <taxon>Betaproteobacteria</taxon>
        <taxon>Burkholderiales</taxon>
        <taxon>Sutterellaceae</taxon>
        <taxon>Mesosutterella</taxon>
    </lineage>
</organism>
<evidence type="ECO:0000259" key="1">
    <source>
        <dbReference type="Pfam" id="PF18050"/>
    </source>
</evidence>
<dbReference type="SUPFAM" id="SSF50891">
    <property type="entry name" value="Cyclophilin-like"/>
    <property type="match status" value="1"/>
</dbReference>
<dbReference type="Proteomes" id="UP000266091">
    <property type="component" value="Unassembled WGS sequence"/>
</dbReference>
<dbReference type="RefSeq" id="WP_022443495.1">
    <property type="nucleotide sequence ID" value="NZ_BGZJ01000001.1"/>
</dbReference>
<protein>
    <recommendedName>
        <fullName evidence="1">Cyclophilin-like domain-containing protein</fullName>
    </recommendedName>
</protein>
<name>A0A388SDB5_9BURK</name>
<dbReference type="EMBL" id="BGZJ01000001">
    <property type="protein sequence ID" value="GBO94288.1"/>
    <property type="molecule type" value="Genomic_DNA"/>
</dbReference>
<feature type="domain" description="Cyclophilin-like" evidence="1">
    <location>
        <begin position="8"/>
        <end position="115"/>
    </location>
</feature>
<comment type="caution">
    <text evidence="2">The sequence shown here is derived from an EMBL/GenBank/DDBJ whole genome shotgun (WGS) entry which is preliminary data.</text>
</comment>
<keyword evidence="3" id="KW-1185">Reference proteome</keyword>